<dbReference type="PANTHER" id="PTHR30151">
    <property type="entry name" value="ALKANE SULFONATE ABC TRANSPORTER-RELATED, MEMBRANE SUBUNIT"/>
    <property type="match status" value="1"/>
</dbReference>
<keyword evidence="3" id="KW-1003">Cell membrane</keyword>
<evidence type="ECO:0000256" key="7">
    <source>
        <dbReference type="RuleBase" id="RU363032"/>
    </source>
</evidence>
<dbReference type="PANTHER" id="PTHR30151:SF16">
    <property type="entry name" value="ABC TRANSPORTER PERMEASE PROTEIN"/>
    <property type="match status" value="1"/>
</dbReference>
<feature type="transmembrane region" description="Helical" evidence="7">
    <location>
        <begin position="101"/>
        <end position="123"/>
    </location>
</feature>
<keyword evidence="5 7" id="KW-1133">Transmembrane helix</keyword>
<evidence type="ECO:0000256" key="6">
    <source>
        <dbReference type="ARBA" id="ARBA00023136"/>
    </source>
</evidence>
<evidence type="ECO:0000259" key="8">
    <source>
        <dbReference type="PROSITE" id="PS50928"/>
    </source>
</evidence>
<evidence type="ECO:0000256" key="5">
    <source>
        <dbReference type="ARBA" id="ARBA00022989"/>
    </source>
</evidence>
<feature type="transmembrane region" description="Helical" evidence="7">
    <location>
        <begin position="192"/>
        <end position="213"/>
    </location>
</feature>
<keyword evidence="6 7" id="KW-0472">Membrane</keyword>
<evidence type="ECO:0000256" key="2">
    <source>
        <dbReference type="ARBA" id="ARBA00022448"/>
    </source>
</evidence>
<comment type="subcellular location">
    <subcellularLocation>
        <location evidence="1 7">Cell membrane</location>
        <topology evidence="1 7">Multi-pass membrane protein</topology>
    </subcellularLocation>
</comment>
<dbReference type="EMBL" id="JAFJZZ010000002">
    <property type="protein sequence ID" value="MBN7773345.1"/>
    <property type="molecule type" value="Genomic_DNA"/>
</dbReference>
<comment type="caution">
    <text evidence="9">The sequence shown here is derived from an EMBL/GenBank/DDBJ whole genome shotgun (WGS) entry which is preliminary data.</text>
</comment>
<accession>A0A939D934</accession>
<dbReference type="AlphaFoldDB" id="A0A939D934"/>
<evidence type="ECO:0000256" key="4">
    <source>
        <dbReference type="ARBA" id="ARBA00022692"/>
    </source>
</evidence>
<organism evidence="9 10">
    <name type="scientific">Clostridium aminobutyricum</name>
    <dbReference type="NCBI Taxonomy" id="33953"/>
    <lineage>
        <taxon>Bacteria</taxon>
        <taxon>Bacillati</taxon>
        <taxon>Bacillota</taxon>
        <taxon>Clostridia</taxon>
        <taxon>Eubacteriales</taxon>
        <taxon>Clostridiaceae</taxon>
        <taxon>Clostridium</taxon>
    </lineage>
</organism>
<dbReference type="Pfam" id="PF00528">
    <property type="entry name" value="BPD_transp_1"/>
    <property type="match status" value="1"/>
</dbReference>
<dbReference type="SUPFAM" id="SSF161098">
    <property type="entry name" value="MetI-like"/>
    <property type="match status" value="1"/>
</dbReference>
<dbReference type="InterPro" id="IPR035906">
    <property type="entry name" value="MetI-like_sf"/>
</dbReference>
<feature type="transmembrane region" description="Helical" evidence="7">
    <location>
        <begin position="69"/>
        <end position="94"/>
    </location>
</feature>
<keyword evidence="10" id="KW-1185">Reference proteome</keyword>
<feature type="domain" description="ABC transmembrane type-1" evidence="8">
    <location>
        <begin position="62"/>
        <end position="247"/>
    </location>
</feature>
<keyword evidence="4 7" id="KW-0812">Transmembrane</keyword>
<dbReference type="Proteomes" id="UP000664545">
    <property type="component" value="Unassembled WGS sequence"/>
</dbReference>
<dbReference type="InterPro" id="IPR000515">
    <property type="entry name" value="MetI-like"/>
</dbReference>
<reference evidence="9" key="1">
    <citation type="submission" date="2021-02" db="EMBL/GenBank/DDBJ databases">
        <title>Abyssanaerobacter marinus gen.nov., sp., nov, anaerobic bacterium isolated from the Onnuri vent field of Indian Ocean and suggestion of Mogibacteriaceae fam. nov., and proposal of reclassification of ambiguous this family's genus member.</title>
        <authorList>
            <person name="Kim Y.J."/>
            <person name="Yang J.-A."/>
        </authorList>
    </citation>
    <scope>NUCLEOTIDE SEQUENCE</scope>
    <source>
        <strain evidence="9">DSM 2634</strain>
    </source>
</reference>
<gene>
    <name evidence="9" type="ORF">JYB65_08225</name>
</gene>
<evidence type="ECO:0000313" key="9">
    <source>
        <dbReference type="EMBL" id="MBN7773345.1"/>
    </source>
</evidence>
<proteinExistence type="inferred from homology"/>
<name>A0A939D934_CLOAM</name>
<feature type="transmembrane region" description="Helical" evidence="7">
    <location>
        <begin position="129"/>
        <end position="148"/>
    </location>
</feature>
<comment type="similarity">
    <text evidence="7">Belongs to the binding-protein-dependent transport system permease family.</text>
</comment>
<dbReference type="GO" id="GO:0055085">
    <property type="term" value="P:transmembrane transport"/>
    <property type="evidence" value="ECO:0007669"/>
    <property type="project" value="InterPro"/>
</dbReference>
<dbReference type="CDD" id="cd06261">
    <property type="entry name" value="TM_PBP2"/>
    <property type="match status" value="1"/>
</dbReference>
<evidence type="ECO:0000256" key="3">
    <source>
        <dbReference type="ARBA" id="ARBA00022475"/>
    </source>
</evidence>
<feature type="transmembrane region" description="Helical" evidence="7">
    <location>
        <begin position="225"/>
        <end position="243"/>
    </location>
</feature>
<protein>
    <submittedName>
        <fullName evidence="9">ABC transporter permease</fullName>
    </submittedName>
</protein>
<keyword evidence="2 7" id="KW-0813">Transport</keyword>
<dbReference type="Gene3D" id="1.10.3720.10">
    <property type="entry name" value="MetI-like"/>
    <property type="match status" value="1"/>
</dbReference>
<dbReference type="GO" id="GO:0005886">
    <property type="term" value="C:plasma membrane"/>
    <property type="evidence" value="ECO:0007669"/>
    <property type="project" value="UniProtKB-SubCell"/>
</dbReference>
<dbReference type="PROSITE" id="PS50928">
    <property type="entry name" value="ABC_TM1"/>
    <property type="match status" value="1"/>
</dbReference>
<evidence type="ECO:0000313" key="10">
    <source>
        <dbReference type="Proteomes" id="UP000664545"/>
    </source>
</evidence>
<sequence length="262" mass="28956">MSDWLRQLNKRLFTLYAIIAFFILWEVAAQQQWIDTQFIPAFSTVMAKGWELLISGQLLIHIATSLQRIFLGFLLAVGIALPLGFALGGCLPAVTKFLMPLFNTFAQINAFTLFPLFIILFGIGEGCKISIIFWAAIWPILFTTIAGVQQIDPLLIKAASAMGAKGPRIFFQVVLPGAATRLATGIKSGMTMAFMILIGAELMGSEAGLGWLIQNSKKNYEMPRMYVAIITIAIVGLLISYLLDWLEDSIITWKEVSNDVTL</sequence>
<evidence type="ECO:0000256" key="1">
    <source>
        <dbReference type="ARBA" id="ARBA00004651"/>
    </source>
</evidence>